<dbReference type="OrthoDB" id="9811153at2"/>
<feature type="domain" description="Cupin type-2" evidence="1">
    <location>
        <begin position="34"/>
        <end position="88"/>
    </location>
</feature>
<sequence>MIVKKSETRIVTGPEGFERIFFAGGKKLMSTQVNMKNGVVGPSHSHPHEQVNYILSGSLEVTIAGEKTVLNAGDSYYVEPNIEHGAIALLDTVMFETFTPEREDLL</sequence>
<dbReference type="AlphaFoldDB" id="A0A1W1XUP2"/>
<organism evidence="2 3">
    <name type="scientific">Clostridium acidisoli DSM 12555</name>
    <dbReference type="NCBI Taxonomy" id="1121291"/>
    <lineage>
        <taxon>Bacteria</taxon>
        <taxon>Bacillati</taxon>
        <taxon>Bacillota</taxon>
        <taxon>Clostridia</taxon>
        <taxon>Eubacteriales</taxon>
        <taxon>Clostridiaceae</taxon>
        <taxon>Clostridium</taxon>
    </lineage>
</organism>
<dbReference type="PANTHER" id="PTHR40112">
    <property type="entry name" value="H2HPP ISOMERASE"/>
    <property type="match status" value="1"/>
</dbReference>
<proteinExistence type="predicted"/>
<dbReference type="PIRSF" id="PIRSF029883">
    <property type="entry name" value="KdgF"/>
    <property type="match status" value="1"/>
</dbReference>
<dbReference type="Proteomes" id="UP000192468">
    <property type="component" value="Unassembled WGS sequence"/>
</dbReference>
<dbReference type="Gene3D" id="2.60.120.10">
    <property type="entry name" value="Jelly Rolls"/>
    <property type="match status" value="1"/>
</dbReference>
<reference evidence="2 3" key="1">
    <citation type="submission" date="2017-04" db="EMBL/GenBank/DDBJ databases">
        <authorList>
            <person name="Afonso C.L."/>
            <person name="Miller P.J."/>
            <person name="Scott M.A."/>
            <person name="Spackman E."/>
            <person name="Goraichik I."/>
            <person name="Dimitrov K.M."/>
            <person name="Suarez D.L."/>
            <person name="Swayne D.E."/>
        </authorList>
    </citation>
    <scope>NUCLEOTIDE SEQUENCE [LARGE SCALE GENOMIC DNA]</scope>
    <source>
        <strain evidence="2 3">DSM 12555</strain>
    </source>
</reference>
<dbReference type="InterPro" id="IPR025499">
    <property type="entry name" value="KdgF"/>
</dbReference>
<dbReference type="Pfam" id="PF07883">
    <property type="entry name" value="Cupin_2"/>
    <property type="match status" value="1"/>
</dbReference>
<gene>
    <name evidence="2" type="ORF">SAMN02745134_03242</name>
</gene>
<evidence type="ECO:0000259" key="1">
    <source>
        <dbReference type="Pfam" id="PF07883"/>
    </source>
</evidence>
<name>A0A1W1XUP2_9CLOT</name>
<dbReference type="CDD" id="cd02238">
    <property type="entry name" value="cupin_KdgF"/>
    <property type="match status" value="1"/>
</dbReference>
<dbReference type="PANTHER" id="PTHR40112:SF1">
    <property type="entry name" value="H2HPP ISOMERASE"/>
    <property type="match status" value="1"/>
</dbReference>
<dbReference type="InterPro" id="IPR013096">
    <property type="entry name" value="Cupin_2"/>
</dbReference>
<dbReference type="SUPFAM" id="SSF51182">
    <property type="entry name" value="RmlC-like cupins"/>
    <property type="match status" value="1"/>
</dbReference>
<evidence type="ECO:0000313" key="3">
    <source>
        <dbReference type="Proteomes" id="UP000192468"/>
    </source>
</evidence>
<dbReference type="InterPro" id="IPR014710">
    <property type="entry name" value="RmlC-like_jellyroll"/>
</dbReference>
<dbReference type="EMBL" id="FWXH01000018">
    <property type="protein sequence ID" value="SMC27617.1"/>
    <property type="molecule type" value="Genomic_DNA"/>
</dbReference>
<dbReference type="InterPro" id="IPR052535">
    <property type="entry name" value="Bacilysin_H2HPP_isomerase"/>
</dbReference>
<dbReference type="RefSeq" id="WP_084117257.1">
    <property type="nucleotide sequence ID" value="NZ_FWXH01000018.1"/>
</dbReference>
<dbReference type="STRING" id="1121291.SAMN02745134_03242"/>
<keyword evidence="3" id="KW-1185">Reference proteome</keyword>
<evidence type="ECO:0000313" key="2">
    <source>
        <dbReference type="EMBL" id="SMC27617.1"/>
    </source>
</evidence>
<accession>A0A1W1XUP2</accession>
<dbReference type="InterPro" id="IPR011051">
    <property type="entry name" value="RmlC_Cupin_sf"/>
</dbReference>
<protein>
    <submittedName>
        <fullName evidence="2">Cupin domain-containing protein</fullName>
    </submittedName>
</protein>